<evidence type="ECO:0000313" key="2">
    <source>
        <dbReference type="Proteomes" id="UP000030669"/>
    </source>
</evidence>
<proteinExistence type="predicted"/>
<dbReference type="RefSeq" id="XP_007867334.1">
    <property type="nucleotide sequence ID" value="XM_007869143.1"/>
</dbReference>
<dbReference type="GeneID" id="19309600"/>
<accession>S7RMR5</accession>
<dbReference type="AlphaFoldDB" id="S7RMR5"/>
<gene>
    <name evidence="1" type="ORF">GLOTRDRAFT_94381</name>
</gene>
<keyword evidence="2" id="KW-1185">Reference proteome</keyword>
<dbReference type="KEGG" id="gtr:GLOTRDRAFT_94381"/>
<dbReference type="HOGENOM" id="CLU_1230054_0_0_1"/>
<dbReference type="Proteomes" id="UP000030669">
    <property type="component" value="Unassembled WGS sequence"/>
</dbReference>
<dbReference type="EMBL" id="KB469304">
    <property type="protein sequence ID" value="EPQ53974.1"/>
    <property type="molecule type" value="Genomic_DNA"/>
</dbReference>
<sequence length="225" mass="25120">MSMIWEPEGRQRPTIESGVRLTGTSCATAEKPHQDSPNPRQLIDAVDALFVDAQIPPFSAASMLQNVHIWIKGRGMGSHMPRCGALSNGRQMVQLRNSSRNPVASPAEQIRRQFQTYISVFLTNTRTQLSSADGTATAIGDEILWDRHNTPNFMRSAFWHYWRMCKVTQPPMGSDKFMPRVPAVQSVRKLPSWPGAVGVRCEQYHGITRVAHGCGTTKRDMVPCS</sequence>
<evidence type="ECO:0000313" key="1">
    <source>
        <dbReference type="EMBL" id="EPQ53974.1"/>
    </source>
</evidence>
<name>S7RMR5_GLOTA</name>
<protein>
    <submittedName>
        <fullName evidence="1">Uncharacterized protein</fullName>
    </submittedName>
</protein>
<reference evidence="1 2" key="1">
    <citation type="journal article" date="2012" name="Science">
        <title>The Paleozoic origin of enzymatic lignin decomposition reconstructed from 31 fungal genomes.</title>
        <authorList>
            <person name="Floudas D."/>
            <person name="Binder M."/>
            <person name="Riley R."/>
            <person name="Barry K."/>
            <person name="Blanchette R.A."/>
            <person name="Henrissat B."/>
            <person name="Martinez A.T."/>
            <person name="Otillar R."/>
            <person name="Spatafora J.W."/>
            <person name="Yadav J.S."/>
            <person name="Aerts A."/>
            <person name="Benoit I."/>
            <person name="Boyd A."/>
            <person name="Carlson A."/>
            <person name="Copeland A."/>
            <person name="Coutinho P.M."/>
            <person name="de Vries R.P."/>
            <person name="Ferreira P."/>
            <person name="Findley K."/>
            <person name="Foster B."/>
            <person name="Gaskell J."/>
            <person name="Glotzer D."/>
            <person name="Gorecki P."/>
            <person name="Heitman J."/>
            <person name="Hesse C."/>
            <person name="Hori C."/>
            <person name="Igarashi K."/>
            <person name="Jurgens J.A."/>
            <person name="Kallen N."/>
            <person name="Kersten P."/>
            <person name="Kohler A."/>
            <person name="Kuees U."/>
            <person name="Kumar T.K.A."/>
            <person name="Kuo A."/>
            <person name="LaButti K."/>
            <person name="Larrondo L.F."/>
            <person name="Lindquist E."/>
            <person name="Ling A."/>
            <person name="Lombard V."/>
            <person name="Lucas S."/>
            <person name="Lundell T."/>
            <person name="Martin R."/>
            <person name="McLaughlin D.J."/>
            <person name="Morgenstern I."/>
            <person name="Morin E."/>
            <person name="Murat C."/>
            <person name="Nagy L.G."/>
            <person name="Nolan M."/>
            <person name="Ohm R.A."/>
            <person name="Patyshakuliyeva A."/>
            <person name="Rokas A."/>
            <person name="Ruiz-Duenas F.J."/>
            <person name="Sabat G."/>
            <person name="Salamov A."/>
            <person name="Samejima M."/>
            <person name="Schmutz J."/>
            <person name="Slot J.C."/>
            <person name="St John F."/>
            <person name="Stenlid J."/>
            <person name="Sun H."/>
            <person name="Sun S."/>
            <person name="Syed K."/>
            <person name="Tsang A."/>
            <person name="Wiebenga A."/>
            <person name="Young D."/>
            <person name="Pisabarro A."/>
            <person name="Eastwood D.C."/>
            <person name="Martin F."/>
            <person name="Cullen D."/>
            <person name="Grigoriev I.V."/>
            <person name="Hibbett D.S."/>
        </authorList>
    </citation>
    <scope>NUCLEOTIDE SEQUENCE [LARGE SCALE GENOMIC DNA]</scope>
    <source>
        <strain evidence="1 2">ATCC 11539</strain>
    </source>
</reference>
<organism evidence="1 2">
    <name type="scientific">Gloeophyllum trabeum (strain ATCC 11539 / FP-39264 / Madison 617)</name>
    <name type="common">Brown rot fungus</name>
    <dbReference type="NCBI Taxonomy" id="670483"/>
    <lineage>
        <taxon>Eukaryota</taxon>
        <taxon>Fungi</taxon>
        <taxon>Dikarya</taxon>
        <taxon>Basidiomycota</taxon>
        <taxon>Agaricomycotina</taxon>
        <taxon>Agaricomycetes</taxon>
        <taxon>Gloeophyllales</taxon>
        <taxon>Gloeophyllaceae</taxon>
        <taxon>Gloeophyllum</taxon>
    </lineage>
</organism>